<accession>A0A1W0XDX2</accession>
<sequence length="324" mass="36503">MAANILLTAGVVFLTVCRFAQSQSESGAWGYSPREGLEPPKWQDNFPACGRSRQSPINIDSLTVIEDTELDSVKFIDYDEYPPDHQWVVENNGHTVKISANFPCPPQLHGGSLHAKYQFMQIHFHWAHDDYKGSEHHLDGRKYPLEMHLVHRRRNRTPKEISEDAIGLAVVAVFFELGNSPNRHLTPITEALKHVEKAGTIVNLTLQDFTLKSVLPQVPDFFRYNGSLTTPPCDATVQWTVMRQPIRVSHQQLLAFRALRAPLPAGSDNNNSIPIYITDNFRPVQDLAGRTVYRYRSSDAPARLTGPSLFLLLISLTAWVAGQK</sequence>
<evidence type="ECO:0000256" key="1">
    <source>
        <dbReference type="ARBA" id="ARBA00010718"/>
    </source>
</evidence>
<dbReference type="SUPFAM" id="SSF51069">
    <property type="entry name" value="Carbonic anhydrase"/>
    <property type="match status" value="1"/>
</dbReference>
<dbReference type="InterPro" id="IPR023561">
    <property type="entry name" value="Carbonic_anhydrase_a-class"/>
</dbReference>
<dbReference type="GO" id="GO:0008270">
    <property type="term" value="F:zinc ion binding"/>
    <property type="evidence" value="ECO:0007669"/>
    <property type="project" value="UniProtKB-UniRule"/>
</dbReference>
<dbReference type="GO" id="GO:0004089">
    <property type="term" value="F:carbonate dehydratase activity"/>
    <property type="evidence" value="ECO:0007669"/>
    <property type="project" value="UniProtKB-UniRule"/>
</dbReference>
<gene>
    <name evidence="6" type="ORF">BV898_00490</name>
</gene>
<dbReference type="PANTHER" id="PTHR18952:SF134">
    <property type="entry name" value="CARBONIC ANHYDRASE 15"/>
    <property type="match status" value="1"/>
</dbReference>
<dbReference type="PANTHER" id="PTHR18952">
    <property type="entry name" value="CARBONIC ANHYDRASE"/>
    <property type="match status" value="1"/>
</dbReference>
<comment type="function">
    <text evidence="4">Reversible hydration of carbon dioxide.</text>
</comment>
<evidence type="ECO:0000259" key="5">
    <source>
        <dbReference type="PROSITE" id="PS51144"/>
    </source>
</evidence>
<comment type="cofactor">
    <cofactor evidence="4">
        <name>Zn(2+)</name>
        <dbReference type="ChEBI" id="CHEBI:29105"/>
    </cofactor>
</comment>
<name>A0A1W0XDX2_HYPEX</name>
<dbReference type="Pfam" id="PF00194">
    <property type="entry name" value="Carb_anhydrase"/>
    <property type="match status" value="1"/>
</dbReference>
<evidence type="ECO:0000256" key="2">
    <source>
        <dbReference type="ARBA" id="ARBA00022723"/>
    </source>
</evidence>
<keyword evidence="2 4" id="KW-0479">Metal-binding</keyword>
<dbReference type="InterPro" id="IPR018338">
    <property type="entry name" value="Carbonic_anhydrase_a-class_CS"/>
</dbReference>
<keyword evidence="7" id="KW-1185">Reference proteome</keyword>
<dbReference type="Gene3D" id="3.10.200.10">
    <property type="entry name" value="Alpha carbonic anhydrase"/>
    <property type="match status" value="1"/>
</dbReference>
<comment type="caution">
    <text evidence="6">The sequence shown here is derived from an EMBL/GenBank/DDBJ whole genome shotgun (WGS) entry which is preliminary data.</text>
</comment>
<evidence type="ECO:0000313" key="7">
    <source>
        <dbReference type="Proteomes" id="UP000192578"/>
    </source>
</evidence>
<keyword evidence="3 4" id="KW-0862">Zinc</keyword>
<dbReference type="EMBL" id="MTYJ01000002">
    <property type="protein sequence ID" value="OQV25552.1"/>
    <property type="molecule type" value="Genomic_DNA"/>
</dbReference>
<dbReference type="SMART" id="SM01057">
    <property type="entry name" value="Carb_anhydrase"/>
    <property type="match status" value="1"/>
</dbReference>
<evidence type="ECO:0000256" key="4">
    <source>
        <dbReference type="RuleBase" id="RU367011"/>
    </source>
</evidence>
<dbReference type="InterPro" id="IPR001148">
    <property type="entry name" value="CA_dom"/>
</dbReference>
<protein>
    <recommendedName>
        <fullName evidence="4">Carbonic anhydrase</fullName>
        <ecNumber evidence="4">4.2.1.1</ecNumber>
    </recommendedName>
</protein>
<dbReference type="OrthoDB" id="429145at2759"/>
<reference evidence="7" key="1">
    <citation type="submission" date="2017-01" db="EMBL/GenBank/DDBJ databases">
        <title>Comparative genomics of anhydrobiosis in the tardigrade Hypsibius dujardini.</title>
        <authorList>
            <person name="Yoshida Y."/>
            <person name="Koutsovoulos G."/>
            <person name="Laetsch D."/>
            <person name="Stevens L."/>
            <person name="Kumar S."/>
            <person name="Horikawa D."/>
            <person name="Ishino K."/>
            <person name="Komine S."/>
            <person name="Tomita M."/>
            <person name="Blaxter M."/>
            <person name="Arakawa K."/>
        </authorList>
    </citation>
    <scope>NUCLEOTIDE SEQUENCE [LARGE SCALE GENOMIC DNA]</scope>
    <source>
        <strain evidence="7">Z151</strain>
    </source>
</reference>
<feature type="domain" description="Alpha-carbonic anhydrase" evidence="5">
    <location>
        <begin position="27"/>
        <end position="296"/>
    </location>
</feature>
<comment type="similarity">
    <text evidence="1 4">Belongs to the alpha-carbonic anhydrase family.</text>
</comment>
<comment type="catalytic activity">
    <reaction evidence="4">
        <text>hydrogencarbonate + H(+) = CO2 + H2O</text>
        <dbReference type="Rhea" id="RHEA:10748"/>
        <dbReference type="ChEBI" id="CHEBI:15377"/>
        <dbReference type="ChEBI" id="CHEBI:15378"/>
        <dbReference type="ChEBI" id="CHEBI:16526"/>
        <dbReference type="ChEBI" id="CHEBI:17544"/>
        <dbReference type="EC" id="4.2.1.1"/>
    </reaction>
</comment>
<keyword evidence="4" id="KW-0456">Lyase</keyword>
<keyword evidence="4" id="KW-0732">Signal</keyword>
<dbReference type="PROSITE" id="PS00162">
    <property type="entry name" value="ALPHA_CA_1"/>
    <property type="match status" value="1"/>
</dbReference>
<dbReference type="CDD" id="cd00326">
    <property type="entry name" value="alpha_CA"/>
    <property type="match status" value="1"/>
</dbReference>
<dbReference type="GO" id="GO:0005886">
    <property type="term" value="C:plasma membrane"/>
    <property type="evidence" value="ECO:0007669"/>
    <property type="project" value="TreeGrafter"/>
</dbReference>
<dbReference type="AlphaFoldDB" id="A0A1W0XDX2"/>
<evidence type="ECO:0000313" key="6">
    <source>
        <dbReference type="EMBL" id="OQV25552.1"/>
    </source>
</evidence>
<dbReference type="InterPro" id="IPR036398">
    <property type="entry name" value="CA_dom_sf"/>
</dbReference>
<dbReference type="EC" id="4.2.1.1" evidence="4"/>
<feature type="signal peptide" evidence="4">
    <location>
        <begin position="1"/>
        <end position="22"/>
    </location>
</feature>
<feature type="chain" id="PRO_5025094099" description="Carbonic anhydrase" evidence="4">
    <location>
        <begin position="23"/>
        <end position="324"/>
    </location>
</feature>
<evidence type="ECO:0000256" key="3">
    <source>
        <dbReference type="ARBA" id="ARBA00022833"/>
    </source>
</evidence>
<dbReference type="PROSITE" id="PS51144">
    <property type="entry name" value="ALPHA_CA_2"/>
    <property type="match status" value="1"/>
</dbReference>
<proteinExistence type="inferred from homology"/>
<organism evidence="6 7">
    <name type="scientific">Hypsibius exemplaris</name>
    <name type="common">Freshwater tardigrade</name>
    <dbReference type="NCBI Taxonomy" id="2072580"/>
    <lineage>
        <taxon>Eukaryota</taxon>
        <taxon>Metazoa</taxon>
        <taxon>Ecdysozoa</taxon>
        <taxon>Tardigrada</taxon>
        <taxon>Eutardigrada</taxon>
        <taxon>Parachela</taxon>
        <taxon>Hypsibioidea</taxon>
        <taxon>Hypsibiidae</taxon>
        <taxon>Hypsibius</taxon>
    </lineage>
</organism>
<dbReference type="Proteomes" id="UP000192578">
    <property type="component" value="Unassembled WGS sequence"/>
</dbReference>